<feature type="compositionally biased region" description="Pro residues" evidence="1">
    <location>
        <begin position="141"/>
        <end position="150"/>
    </location>
</feature>
<evidence type="ECO:0000256" key="1">
    <source>
        <dbReference type="SAM" id="MobiDB-lite"/>
    </source>
</evidence>
<feature type="compositionally biased region" description="Basic residues" evidence="1">
    <location>
        <begin position="200"/>
        <end position="209"/>
    </location>
</feature>
<gene>
    <name evidence="2" type="ORF">FB563_0905</name>
</gene>
<proteinExistence type="predicted"/>
<name>A0A542UAA9_9ACTN</name>
<sequence length="249" mass="26180">MRCRAKGPGIPESTGPFACRHPNPPLTSAHAPARSHRRHGNTRPVTATRPCEGPGPSVGPGLVGGHNEPADALPREGPGDPRIHRALRVPTPEPSADHRPRPRPLTPTPRQHAPRHRDKAMRTAQDHRWVPNRCEAAAPLPGIPPVPSPAASPAHTREAALCRRSGARTPRASGYAAAPRARGSPEPPGPSGADAQGLRPARRSRRCRRALPDVTSKMPRGGLSPTAGSVRGGLSPVKVAAVTSRCRAG</sequence>
<evidence type="ECO:0000313" key="3">
    <source>
        <dbReference type="Proteomes" id="UP000318103"/>
    </source>
</evidence>
<protein>
    <submittedName>
        <fullName evidence="2">Uncharacterized protein</fullName>
    </submittedName>
</protein>
<dbReference type="AlphaFoldDB" id="A0A542UAA9"/>
<reference evidence="2 3" key="1">
    <citation type="submission" date="2019-06" db="EMBL/GenBank/DDBJ databases">
        <title>Sequencing the genomes of 1000 actinobacteria strains.</title>
        <authorList>
            <person name="Klenk H.-P."/>
        </authorList>
    </citation>
    <scope>NUCLEOTIDE SEQUENCE [LARGE SCALE GENOMIC DNA]</scope>
    <source>
        <strain evidence="2 3">DSM 41929</strain>
    </source>
</reference>
<organism evidence="2 3">
    <name type="scientific">Streptomyces puniciscabiei</name>
    <dbReference type="NCBI Taxonomy" id="164348"/>
    <lineage>
        <taxon>Bacteria</taxon>
        <taxon>Bacillati</taxon>
        <taxon>Actinomycetota</taxon>
        <taxon>Actinomycetes</taxon>
        <taxon>Kitasatosporales</taxon>
        <taxon>Streptomycetaceae</taxon>
        <taxon>Streptomyces</taxon>
    </lineage>
</organism>
<keyword evidence="3" id="KW-1185">Reference proteome</keyword>
<dbReference type="EMBL" id="VFNX01000001">
    <property type="protein sequence ID" value="TQK95978.1"/>
    <property type="molecule type" value="Genomic_DNA"/>
</dbReference>
<evidence type="ECO:0000313" key="2">
    <source>
        <dbReference type="EMBL" id="TQK95978.1"/>
    </source>
</evidence>
<dbReference type="Proteomes" id="UP000318103">
    <property type="component" value="Unassembled WGS sequence"/>
</dbReference>
<feature type="compositionally biased region" description="Basic and acidic residues" evidence="1">
    <location>
        <begin position="73"/>
        <end position="83"/>
    </location>
</feature>
<comment type="caution">
    <text evidence="2">The sequence shown here is derived from an EMBL/GenBank/DDBJ whole genome shotgun (WGS) entry which is preliminary data.</text>
</comment>
<feature type="region of interest" description="Disordered" evidence="1">
    <location>
        <begin position="1"/>
        <end position="233"/>
    </location>
</feature>
<accession>A0A542UAA9</accession>
<feature type="compositionally biased region" description="Basic and acidic residues" evidence="1">
    <location>
        <begin position="120"/>
        <end position="129"/>
    </location>
</feature>